<dbReference type="InterPro" id="IPR015010">
    <property type="entry name" value="TERF2IP_Myb"/>
</dbReference>
<proteinExistence type="inferred from homology"/>
<organism evidence="9 10">
    <name type="scientific">Cardiosporidium cionae</name>
    <dbReference type="NCBI Taxonomy" id="476202"/>
    <lineage>
        <taxon>Eukaryota</taxon>
        <taxon>Sar</taxon>
        <taxon>Alveolata</taxon>
        <taxon>Apicomplexa</taxon>
        <taxon>Aconoidasida</taxon>
        <taxon>Nephromycida</taxon>
        <taxon>Cardiosporidium</taxon>
    </lineage>
</organism>
<gene>
    <name evidence="9" type="ORF">IE077_003535</name>
</gene>
<keyword evidence="10" id="KW-1185">Reference proteome</keyword>
<evidence type="ECO:0000259" key="8">
    <source>
        <dbReference type="Pfam" id="PF08914"/>
    </source>
</evidence>
<reference evidence="9 10" key="1">
    <citation type="journal article" date="2020" name="bioRxiv">
        <title>Metabolic contributions of an alphaproteobacterial endosymbiont in the apicomplexan Cardiosporidium cionae.</title>
        <authorList>
            <person name="Hunter E.S."/>
            <person name="Paight C.J."/>
            <person name="Lane C.E."/>
        </authorList>
    </citation>
    <scope>NUCLEOTIDE SEQUENCE [LARGE SCALE GENOMIC DNA]</scope>
    <source>
        <strain evidence="9">ESH_2018</strain>
    </source>
</reference>
<dbReference type="PANTHER" id="PTHR16466:SF6">
    <property type="entry name" value="TELOMERIC REPEAT-BINDING FACTOR 2-INTERACTING PROTEIN 1"/>
    <property type="match status" value="1"/>
</dbReference>
<dbReference type="PANTHER" id="PTHR16466">
    <property type="entry name" value="TELOMERE REPEAT-BINDING FACTOR 2-INTERACTING PROTEIN 1"/>
    <property type="match status" value="1"/>
</dbReference>
<evidence type="ECO:0000256" key="7">
    <source>
        <dbReference type="SAM" id="MobiDB-lite"/>
    </source>
</evidence>
<evidence type="ECO:0000313" key="10">
    <source>
        <dbReference type="Proteomes" id="UP000823046"/>
    </source>
</evidence>
<dbReference type="InterPro" id="IPR039595">
    <property type="entry name" value="TE2IP/Rap1"/>
</dbReference>
<comment type="caution">
    <text evidence="9">The sequence shown here is derived from an EMBL/GenBank/DDBJ whole genome shotgun (WGS) entry which is preliminary data.</text>
</comment>
<feature type="domain" description="TERF2-interacting telomeric protein 1 Myb" evidence="8">
    <location>
        <begin position="14"/>
        <end position="66"/>
    </location>
</feature>
<dbReference type="EMBL" id="JADAQX010000044">
    <property type="protein sequence ID" value="KAF8822526.1"/>
    <property type="molecule type" value="Genomic_DNA"/>
</dbReference>
<keyword evidence="5" id="KW-0779">Telomere</keyword>
<name>A0ABQ7JET9_9APIC</name>
<evidence type="ECO:0000256" key="2">
    <source>
        <dbReference type="ARBA" id="ARBA00004574"/>
    </source>
</evidence>
<comment type="subcellular location">
    <subcellularLocation>
        <location evidence="2">Chromosome</location>
        <location evidence="2">Telomere</location>
    </subcellularLocation>
    <subcellularLocation>
        <location evidence="1">Nucleus</location>
    </subcellularLocation>
</comment>
<dbReference type="InterPro" id="IPR009057">
    <property type="entry name" value="Homeodomain-like_sf"/>
</dbReference>
<feature type="region of interest" description="Disordered" evidence="7">
    <location>
        <begin position="91"/>
        <end position="157"/>
    </location>
</feature>
<evidence type="ECO:0000256" key="3">
    <source>
        <dbReference type="ARBA" id="ARBA00010467"/>
    </source>
</evidence>
<dbReference type="Pfam" id="PF08914">
    <property type="entry name" value="Myb_Rap1"/>
    <property type="match status" value="1"/>
</dbReference>
<dbReference type="Proteomes" id="UP000823046">
    <property type="component" value="Unassembled WGS sequence"/>
</dbReference>
<evidence type="ECO:0000313" key="9">
    <source>
        <dbReference type="EMBL" id="KAF8822526.1"/>
    </source>
</evidence>
<sequence length="268" mass="31141">MADPSHIYQGRQAYTATDSKAIFVYAMAHQKHMRGNQIWKKAEEDQLTKHSWMSMRNHFLNSIYPRVEEFSSTYGSAPLLANFDPSERSYSLLQPPLRRDDAPPSIISPSLEEDDIEETMDIEQEEEEVTSPFTEDPSVSKITSSSSQKRGKKRSKTSKQAASVCAYSKRSPFPRYFQNFSFYRHYFIEITSFLTEKADYAAMRRMERLKKEKLAFLSSNLQNMDVSVIRWINDIHYYFGISHRQAFIALEEAQGHTLLAIRNISNMM</sequence>
<keyword evidence="4" id="KW-0158">Chromosome</keyword>
<protein>
    <recommendedName>
        <fullName evidence="8">TERF2-interacting telomeric protein 1 Myb domain-containing protein</fullName>
    </recommendedName>
</protein>
<comment type="similarity">
    <text evidence="3">Belongs to the RAP1 family.</text>
</comment>
<evidence type="ECO:0000256" key="6">
    <source>
        <dbReference type="ARBA" id="ARBA00023242"/>
    </source>
</evidence>
<feature type="compositionally biased region" description="Low complexity" evidence="7">
    <location>
        <begin position="139"/>
        <end position="148"/>
    </location>
</feature>
<dbReference type="Gene3D" id="1.10.10.60">
    <property type="entry name" value="Homeodomain-like"/>
    <property type="match status" value="1"/>
</dbReference>
<evidence type="ECO:0000256" key="4">
    <source>
        <dbReference type="ARBA" id="ARBA00022454"/>
    </source>
</evidence>
<feature type="compositionally biased region" description="Acidic residues" evidence="7">
    <location>
        <begin position="111"/>
        <end position="129"/>
    </location>
</feature>
<evidence type="ECO:0000256" key="5">
    <source>
        <dbReference type="ARBA" id="ARBA00022895"/>
    </source>
</evidence>
<accession>A0ABQ7JET9</accession>
<evidence type="ECO:0000256" key="1">
    <source>
        <dbReference type="ARBA" id="ARBA00004123"/>
    </source>
</evidence>
<keyword evidence="6" id="KW-0539">Nucleus</keyword>
<dbReference type="SUPFAM" id="SSF46689">
    <property type="entry name" value="Homeodomain-like"/>
    <property type="match status" value="1"/>
</dbReference>